<comment type="cofactor">
    <cofactor evidence="1">
        <name>pantetheine 4'-phosphate</name>
        <dbReference type="ChEBI" id="CHEBI:47942"/>
    </cofactor>
</comment>
<proteinExistence type="inferred from homology"/>
<dbReference type="SUPFAM" id="SSF55048">
    <property type="entry name" value="Probable ACP-binding domain of malonyl-CoA ACP transacylase"/>
    <property type="match status" value="1"/>
</dbReference>
<dbReference type="Gene3D" id="3.30.70.3290">
    <property type="match status" value="1"/>
</dbReference>
<evidence type="ECO:0000256" key="5">
    <source>
        <dbReference type="ARBA" id="ARBA00029443"/>
    </source>
</evidence>
<dbReference type="SMART" id="SM00825">
    <property type="entry name" value="PKS_KS"/>
    <property type="match status" value="1"/>
</dbReference>
<dbReference type="InterPro" id="IPR042099">
    <property type="entry name" value="ANL_N_sf"/>
</dbReference>
<dbReference type="Gene3D" id="3.30.300.30">
    <property type="match status" value="2"/>
</dbReference>
<dbReference type="Pfam" id="PF00698">
    <property type="entry name" value="Acyl_transf_1"/>
    <property type="match status" value="1"/>
</dbReference>
<dbReference type="NCBIfam" id="TIGR01733">
    <property type="entry name" value="AA-adenyl-dom"/>
    <property type="match status" value="1"/>
</dbReference>
<dbReference type="CDD" id="cd00833">
    <property type="entry name" value="PKS"/>
    <property type="match status" value="1"/>
</dbReference>
<dbReference type="SUPFAM" id="SSF52777">
    <property type="entry name" value="CoA-dependent acyltransferases"/>
    <property type="match status" value="4"/>
</dbReference>
<feature type="domain" description="Ketosynthase family 3 (KS3)" evidence="7">
    <location>
        <begin position="712"/>
        <end position="1126"/>
    </location>
</feature>
<dbReference type="SUPFAM" id="SSF47336">
    <property type="entry name" value="ACP-like"/>
    <property type="match status" value="3"/>
</dbReference>
<dbReference type="CDD" id="cd08953">
    <property type="entry name" value="KR_2_SDR_x"/>
    <property type="match status" value="1"/>
</dbReference>
<feature type="domain" description="Carrier" evidence="6">
    <location>
        <begin position="3193"/>
        <end position="3268"/>
    </location>
</feature>
<keyword evidence="3" id="KW-0597">Phosphoprotein</keyword>
<dbReference type="SUPFAM" id="SSF52151">
    <property type="entry name" value="FabD/lysophospholipase-like"/>
    <property type="match status" value="1"/>
</dbReference>
<dbReference type="InterPro" id="IPR009081">
    <property type="entry name" value="PP-bd_ACP"/>
</dbReference>
<dbReference type="Pfam" id="PF00550">
    <property type="entry name" value="PP-binding"/>
    <property type="match status" value="3"/>
</dbReference>
<name>A0ABP9WY17_9CHLR</name>
<dbReference type="Gene3D" id="3.40.50.720">
    <property type="entry name" value="NAD(P)-binding Rossmann-like Domain"/>
    <property type="match status" value="2"/>
</dbReference>
<dbReference type="InterPro" id="IPR020806">
    <property type="entry name" value="PKS_PP-bd"/>
</dbReference>
<dbReference type="Gene3D" id="3.40.50.12780">
    <property type="entry name" value="N-terminal domain of ligase-like"/>
    <property type="match status" value="2"/>
</dbReference>
<organism evidence="8 9">
    <name type="scientific">Herpetosiphon gulosus</name>
    <dbReference type="NCBI Taxonomy" id="1973496"/>
    <lineage>
        <taxon>Bacteria</taxon>
        <taxon>Bacillati</taxon>
        <taxon>Chloroflexota</taxon>
        <taxon>Chloroflexia</taxon>
        <taxon>Herpetosiphonales</taxon>
        <taxon>Herpetosiphonaceae</taxon>
        <taxon>Herpetosiphon</taxon>
    </lineage>
</organism>
<dbReference type="RefSeq" id="WP_345721703.1">
    <property type="nucleotide sequence ID" value="NZ_BAABRU010000006.1"/>
</dbReference>
<dbReference type="SUPFAM" id="SSF51735">
    <property type="entry name" value="NAD(P)-binding Rossmann-fold domains"/>
    <property type="match status" value="3"/>
</dbReference>
<dbReference type="Proteomes" id="UP001428290">
    <property type="component" value="Unassembled WGS sequence"/>
</dbReference>
<dbReference type="InterPro" id="IPR025110">
    <property type="entry name" value="AMP-bd_C"/>
</dbReference>
<dbReference type="PROSITE" id="PS52004">
    <property type="entry name" value="KS3_2"/>
    <property type="match status" value="1"/>
</dbReference>
<dbReference type="InterPro" id="IPR018201">
    <property type="entry name" value="Ketoacyl_synth_AS"/>
</dbReference>
<dbReference type="InterPro" id="IPR016035">
    <property type="entry name" value="Acyl_Trfase/lysoPLipase"/>
</dbReference>
<dbReference type="InterPro" id="IPR020845">
    <property type="entry name" value="AMP-binding_CS"/>
</dbReference>
<dbReference type="InterPro" id="IPR020841">
    <property type="entry name" value="PKS_Beta-ketoAc_synthase_dom"/>
</dbReference>
<protein>
    <submittedName>
        <fullName evidence="8">D-alanine--D-alanyl carrier protein ligase</fullName>
    </submittedName>
</protein>
<dbReference type="PANTHER" id="PTHR43775:SF37">
    <property type="entry name" value="SI:DKEY-61P9.11"/>
    <property type="match status" value="1"/>
</dbReference>
<dbReference type="InterPro" id="IPR045851">
    <property type="entry name" value="AMP-bd_C_sf"/>
</dbReference>
<dbReference type="SUPFAM" id="SSF56801">
    <property type="entry name" value="Acetyl-CoA synthetase-like"/>
    <property type="match status" value="2"/>
</dbReference>
<comment type="caution">
    <text evidence="8">The sequence shown here is derived from an EMBL/GenBank/DDBJ whole genome shotgun (WGS) entry which is preliminary data.</text>
</comment>
<dbReference type="InterPro" id="IPR016036">
    <property type="entry name" value="Malonyl_transacylase_ACP-bd"/>
</dbReference>
<dbReference type="SMART" id="SM00823">
    <property type="entry name" value="PKS_PP"/>
    <property type="match status" value="3"/>
</dbReference>
<keyword evidence="4" id="KW-0808">Transferase</keyword>
<dbReference type="InterPro" id="IPR016039">
    <property type="entry name" value="Thiolase-like"/>
</dbReference>
<dbReference type="Pfam" id="PF08659">
    <property type="entry name" value="KR"/>
    <property type="match status" value="1"/>
</dbReference>
<accession>A0ABP9WY17</accession>
<dbReference type="InterPro" id="IPR036736">
    <property type="entry name" value="ACP-like_sf"/>
</dbReference>
<keyword evidence="2" id="KW-0596">Phosphopantetheine</keyword>
<dbReference type="InterPro" id="IPR013968">
    <property type="entry name" value="PKS_KR"/>
</dbReference>
<evidence type="ECO:0000256" key="4">
    <source>
        <dbReference type="ARBA" id="ARBA00022679"/>
    </source>
</evidence>
<keyword evidence="8" id="KW-0436">Ligase</keyword>
<evidence type="ECO:0000313" key="9">
    <source>
        <dbReference type="Proteomes" id="UP001428290"/>
    </source>
</evidence>
<comment type="similarity">
    <text evidence="5">In the C-terminal section; belongs to the NRP synthetase family.</text>
</comment>
<dbReference type="Pfam" id="PF02801">
    <property type="entry name" value="Ketoacyl-synt_C"/>
    <property type="match status" value="1"/>
</dbReference>
<sequence>MIADLLSRPEVNTLPDLLRAAAEANPNQVIIHIAAAGHERVICYRDLYTNAQQMAHMLRSSGLAPRQLILIAVEASDDFLTSFWGAIIAGLIPAPLAAEPERILAIWAALDQPALLVNPNLGERLVALVTQQELAHRFPLAPQKLEAGSWTIPNIQLFSSVPQTTMFSDSLVSIDAWQPQASTTAYLQFSSGSTGNPRGIELSHAALLANLRQMQTACALNDQDSTVTWMPYYHDMGLITTHLLPLAVGIKQVKIAEFYFARRPLIWLELADRHQATLLTAAPFALELVTRRVPAERIAALDLSCVRALVVGAEPIIPATCRAFLEHLAPAGLAPQALLPVYGLAEACVGVTLSPLGTGMRTYLLDRQLLVHEGRAVMVDHAQRDQPQSTNSDAEPPLEIVDVGRALPNCSLRIVDDHDDVLADGYIGQLQVAGPQLMRGYHRATDPTAAFADGWLRTGDLGFLLHGRLVITGRAKEIIIVNGQKYHAPDLEDRIRNLDGLQHTRLAVCGATRIDDASERVVVFLALPRAIQSHPQGVWQAAIPLLSEVVRCLRRATNTSAIDIVPLSAKQFPRTTSGKTRRTQLRARYEAGEFDSLINAVHAELAKFHPIPAMIVPASLEQAIIQLCAQTLGIEPSIIGWQTSIFELGATSLQLMDLLALIGDQFQVEPDPAVLRAYETPAKLANWLRLQTQKALETQPRSISKEPLPAETEPIAVIGMACRLPDAETPEQFWANLIAGVDSIRPLPASRHNSLQSEYAWGSSIADVDSFDPAFFKISPAEAAVIDPQQRILLELAYQALEHAGYAGGRRLGRRVGVFIGVGESAYQQLLLPLIDSDSPLHPATVTGTMRNLIAGRIAHCLDLNGPAIAIDTACSSSLVALHLARTSLLAGDCDMAIVGGINLNLNNTAHQLLGLAGALSPSGRCRAFDAQADGIVLGEGAGIIILERQAIAQQHSDPILALIRGSAINNDGHGLSPMAPNPIRQAEVLEQAYRNAAIDPASVSYIEAHGTGTAIGDPIEARSLAQIFPPATAGETRLIGSVKTNIGHLLNAAGIPSLIKVILMLQHGQIPPSLHYTKPNQRIALAASGLAINSTLTPWYGPQPLRAGINSFGFGGTNAHVILEAAPNANQPQVISTNHSFQLLALSARNQTALGQLAEALAKRLHSDQTLSVADVCFSMTEREIFEQRAAILIDPTKEPRTELIAALEQLATAQPNPAVIQASTNGHHGKIALLFAGQGAQYPQQGAVLYQEQTIFKTTLDAASAQLGLINGRTLLEWCFDPDVDNTMLADTAITQPLLVAFEVALARLVISWGLAPDAVVGHSVGELAAACIAGSLSFEAVLELARARGQLMATHAEPGMMAAVFAPAAVVQAAIAPMAADLSIAAFNTPNQVVIAGKNQAVTQALQRLEYDGYTAISINQQMAYHSPLIQAAAQPIAAAAAALVPNPPSIPMLSSVSVDWIGGTTTIDAAYWANQAIQPVQFAPAIERLINEGFSTFVEIGPGSTLAAFVRQTLAQRNGHIEALLRRGENDHASIRTALSRLWVKGIDLDMAAIVTSLAGGRRVTLPAYPFARERHWLPTPAASPQPSAITLHSKQTALYNNQQIAAVTLNPTSNGYSLQLKTADGQILLKLDDLQPEQPTPPPALPTQGLLHAISWNELALPTQTTTINTWLIISPMAHELATKLASASHALGQQCLIVSSDSLASERPTFADQPYGVIFLADCGRLPTIIHADELDQGVLELLQATQSILTWPDQPAGLWVVTAGAYAPSADEDVAAERALVAGLGAAMPDQNTGFPCVVIDLPWAADAGEQAKTLVQELGVQPISGVFAWRDGKRLTRTIAPLPAELPSPNGLAPAEPAGRVIVIVGGAGGVGAQLARHLATRNQPKLILLGRSPLDPQRAGLLADLESLGAEAHYHQVDICDAQQVEALIAKLTITTRIFGIIQAAATLDVGSLSAKQPEQFAAVLAPKVKGTWLLARTLERYGQQPAFFITCSSIAAVIAGIGGGIADYVAANAFLDAFAASERRAGRTMLALNWAAWDGIGLAATPLVTNRLKLHGLPPLQPNHALQAFDQALNSQHSQLVVLAPYSNTTSTELDTSLPAASLEQTSLSKLPETSSPIAQQLQSLIGKALRIAPASISPDASFLSLGLDSLQAVDLVKQLEQSTGRVLPLTLFFEFQTIRALAEHLDTTEWPQTASASTASTTGASAEDSFALAPSQLAFYLGNQLYPEMPTFSFVRQDIAGPLDQTALQAALGYLVERHLLLRCQFEPIDQQQTKPRQRIIPADQLPIALWFEQHEAPADLESLEAALFNYSFDLHQAPLFRVMLYRRAENRWVLCWLLHHSIADGWSMQILLTELWQVYTQQTQGQPAKLQTIACQFNQYVNQTLHNSTSVQADHDRAWWETQIQQQRAALAWTLPHDSVDPKPSQPAISSIRQQFDRETSIGLRHYAAALEVSLFHLLLATYAHQLANWSQANAISINVAEHGRDIKLAGIESMVGCCADQLPLLLQVENRATSAALASVVRDQWTTIQQHRTIAARDLTHLCSAHSHELRAPGAASFSLARFFGELPNDCPITIHDLVARTATPSTQLSLLIWEFNQTLQCMWTYQTSAFQAQTIADLANGYQQELTAMVQPIDVDRTTPDTPSPQFSPIEQVLTPQRILNQCLGQPEQIAVREGGASLTYGALADAAHQVANWLKLHSIQPNQPVGLLTQPSIASIVGMVGALWAGVTWIGLNPDYPSQKLQNQLQQAEAQLLLHHEDTRLLAEQIQHSGTPTLTSGCLDRLMQSSPLIQTAQSKVLTTAADTIAYIMFTSGSTGTPKGVPITHRSLATYLQWLTETFDYSPNDRLLLTAALSFDAAISQILGPLTSGGTVIVLEPLVIRDPKALLAAIEQERPTIWRSVPALWERLISSIEQQIAEGQPAPVLAELRIIGVGGEALPASYVRRWMDLYGERQQIVNHYGPTEATINAVCYRIPARPTETTLQIPIGKPISGVITRVLDRQGQVCPPQEIGELHLGGLGLSPGYLGQPELTALQFVPDPSRSSERLYRTGDLVRELSDGNLVFMGRADHQISLNGYRIEPLEIEAALLEHPSITNCVVCLETEDQHSPMLVAYLESNAELPSTAMVRRWLRNLLPEFMIPQRFYRVPSLPTTNSGKIDRSRLQLLPRIEPNLSNHGNLPSTPTEQLLAEIWQNVLKLPAVQREDDFFDLGGDSLRLLQVLSQLKGRVPNLPRAAMLYQQRTLAACARLIDAEVVAPNSQIPMPNLAARNGDQPKLANFALTSIQKGFLLAEALDPNAATTWCASLMVNGPLDLNCLRQAFEALVHRHLMLRVRIDSQARPPYQREEPNHRPQLSFADLMDDLAAGIDEQHVITTHWQAAQAQRFNLAHDPLLHMQVLRLSPSRHVWLISGHHIIGDGWSTWIFGQELLWLYDSFGRGEIPALPALRSTFIDYVNLLQQQPNLLSSHAEYWRNTFATPYHRPILSVSSQASVKPASFLKEIRSLPTNRVKQLRQIATAAGLTPYLVLLTIFVHQLRRLSGVDDLVIGTAHAGRDLDLPDIERIFGCFATALPLRISQPNHTRSSVHDLLQPVAQAFRAAYLHALPPAEISRILATTINPQASELAAITVTGAQFFFTFLDFDALGELTSQSLTIDWQASETEINPPLGATEILLAVRVVNDTLQFTLQAAADTLEQSTVHSMIEQMLADLMSLALPASDRPIRFSSANQAPSTLLPSTLDAALIGYLPSSPSMAKVLGLQGASDIVREQLRRLLFPQGQPRWVEVLQTSIGASAMLCLPWFAEELHSENAPRLEAEIAKGMLIAQTQGVRCVSLAGMLPALSGYGFGVLRMLAGNNQATPALTTGHATTVVAVVQTIEAALKATSRLLEGCAMAFVGLGSIGQAVLQVLLKTLPHPRSLILCDTTGHMPRLKALAQSLTQDLGYQGTISVMASEGKVPAAIYQAQVIVAATSSPEIIDVERLQARTIVIDDSFPACLDTGAAIQRMQRAGDVLIVGGGQLACCPSQRTIDLPIDNPMLRQRIMAEVIPDSTASCQLEALLWAANPSLPLTHGLVSAEAALRYRQAAIQAGFSAAPLHLQGFQPDLKLLSAWHDEPAK</sequence>
<keyword evidence="9" id="KW-1185">Reference proteome</keyword>
<dbReference type="Gene3D" id="3.40.47.10">
    <property type="match status" value="1"/>
</dbReference>
<dbReference type="InterPro" id="IPR001227">
    <property type="entry name" value="Ac_transferase_dom_sf"/>
</dbReference>
<dbReference type="InterPro" id="IPR032821">
    <property type="entry name" value="PKS_assoc"/>
</dbReference>
<dbReference type="InterPro" id="IPR036291">
    <property type="entry name" value="NAD(P)-bd_dom_sf"/>
</dbReference>
<dbReference type="Gene3D" id="3.30.559.30">
    <property type="entry name" value="Nonribosomal peptide synthetase, condensation domain"/>
    <property type="match status" value="2"/>
</dbReference>
<dbReference type="Pfam" id="PF00501">
    <property type="entry name" value="AMP-binding"/>
    <property type="match status" value="2"/>
</dbReference>
<dbReference type="CDD" id="cd05930">
    <property type="entry name" value="A_NRPS"/>
    <property type="match status" value="1"/>
</dbReference>
<dbReference type="PANTHER" id="PTHR43775">
    <property type="entry name" value="FATTY ACID SYNTHASE"/>
    <property type="match status" value="1"/>
</dbReference>
<evidence type="ECO:0000259" key="6">
    <source>
        <dbReference type="PROSITE" id="PS50075"/>
    </source>
</evidence>
<evidence type="ECO:0000256" key="3">
    <source>
        <dbReference type="ARBA" id="ARBA00022553"/>
    </source>
</evidence>
<dbReference type="EMBL" id="BAABRU010000006">
    <property type="protein sequence ID" value="GAA5528095.1"/>
    <property type="molecule type" value="Genomic_DNA"/>
</dbReference>
<gene>
    <name evidence="8" type="primary">dltA_2</name>
    <name evidence="8" type="ORF">Hgul01_01891</name>
</gene>
<dbReference type="SMART" id="SM00822">
    <property type="entry name" value="PKS_KR"/>
    <property type="match status" value="1"/>
</dbReference>
<dbReference type="Gene3D" id="3.30.559.10">
    <property type="entry name" value="Chloramphenicol acetyltransferase-like domain"/>
    <property type="match status" value="2"/>
</dbReference>
<evidence type="ECO:0000256" key="1">
    <source>
        <dbReference type="ARBA" id="ARBA00001957"/>
    </source>
</evidence>
<dbReference type="Pfam" id="PF00668">
    <property type="entry name" value="Condensation"/>
    <property type="match status" value="2"/>
</dbReference>
<dbReference type="Pfam" id="PF13193">
    <property type="entry name" value="AMP-binding_C"/>
    <property type="match status" value="1"/>
</dbReference>
<feature type="domain" description="Carrier" evidence="6">
    <location>
        <begin position="2126"/>
        <end position="2200"/>
    </location>
</feature>
<dbReference type="Pfam" id="PF16197">
    <property type="entry name" value="KAsynt_C_assoc"/>
    <property type="match status" value="1"/>
</dbReference>
<dbReference type="Gene3D" id="1.10.1200.10">
    <property type="entry name" value="ACP-like"/>
    <property type="match status" value="3"/>
</dbReference>
<dbReference type="PROSITE" id="PS50075">
    <property type="entry name" value="CARRIER"/>
    <property type="match status" value="3"/>
</dbReference>
<dbReference type="PROSITE" id="PS00606">
    <property type="entry name" value="KS3_1"/>
    <property type="match status" value="1"/>
</dbReference>
<dbReference type="PROSITE" id="PS00455">
    <property type="entry name" value="AMP_BINDING"/>
    <property type="match status" value="2"/>
</dbReference>
<dbReference type="PROSITE" id="PS00012">
    <property type="entry name" value="PHOSPHOPANTETHEINE"/>
    <property type="match status" value="2"/>
</dbReference>
<dbReference type="GO" id="GO:0016874">
    <property type="term" value="F:ligase activity"/>
    <property type="evidence" value="ECO:0007669"/>
    <property type="project" value="UniProtKB-KW"/>
</dbReference>
<dbReference type="InterPro" id="IPR001242">
    <property type="entry name" value="Condensation_dom"/>
</dbReference>
<dbReference type="InterPro" id="IPR000873">
    <property type="entry name" value="AMP-dep_synth/lig_dom"/>
</dbReference>
<dbReference type="InterPro" id="IPR006162">
    <property type="entry name" value="Ppantetheine_attach_site"/>
</dbReference>
<dbReference type="InterPro" id="IPR050091">
    <property type="entry name" value="PKS_NRPS_Biosynth_Enz"/>
</dbReference>
<evidence type="ECO:0000313" key="8">
    <source>
        <dbReference type="EMBL" id="GAA5528095.1"/>
    </source>
</evidence>
<dbReference type="SUPFAM" id="SSF53901">
    <property type="entry name" value="Thiolase-like"/>
    <property type="match status" value="1"/>
</dbReference>
<dbReference type="InterPro" id="IPR014031">
    <property type="entry name" value="Ketoacyl_synth_C"/>
</dbReference>
<dbReference type="InterPro" id="IPR014043">
    <property type="entry name" value="Acyl_transferase_dom"/>
</dbReference>
<dbReference type="InterPro" id="IPR023213">
    <property type="entry name" value="CAT-like_dom_sf"/>
</dbReference>
<dbReference type="SMART" id="SM01294">
    <property type="entry name" value="PKS_PP_betabranch"/>
    <property type="match status" value="1"/>
</dbReference>
<feature type="domain" description="Carrier" evidence="6">
    <location>
        <begin position="618"/>
        <end position="692"/>
    </location>
</feature>
<evidence type="ECO:0000256" key="2">
    <source>
        <dbReference type="ARBA" id="ARBA00022450"/>
    </source>
</evidence>
<evidence type="ECO:0000259" key="7">
    <source>
        <dbReference type="PROSITE" id="PS52004"/>
    </source>
</evidence>
<dbReference type="SMART" id="SM00827">
    <property type="entry name" value="PKS_AT"/>
    <property type="match status" value="1"/>
</dbReference>
<dbReference type="Gene3D" id="3.40.366.10">
    <property type="entry name" value="Malonyl-Coenzyme A Acyl Carrier Protein, domain 2"/>
    <property type="match status" value="1"/>
</dbReference>
<dbReference type="Pfam" id="PF00109">
    <property type="entry name" value="ketoacyl-synt"/>
    <property type="match status" value="1"/>
</dbReference>
<dbReference type="InterPro" id="IPR010071">
    <property type="entry name" value="AA_adenyl_dom"/>
</dbReference>
<reference evidence="8 9" key="1">
    <citation type="submission" date="2024-02" db="EMBL/GenBank/DDBJ databases">
        <title>Herpetosiphon gulosus NBRC 112829.</title>
        <authorList>
            <person name="Ichikawa N."/>
            <person name="Katano-Makiyama Y."/>
            <person name="Hidaka K."/>
        </authorList>
    </citation>
    <scope>NUCLEOTIDE SEQUENCE [LARGE SCALE GENOMIC DNA]</scope>
    <source>
        <strain evidence="8 9">NBRC 112829</strain>
    </source>
</reference>
<dbReference type="InterPro" id="IPR014030">
    <property type="entry name" value="Ketoacyl_synth_N"/>
</dbReference>
<dbReference type="InterPro" id="IPR057326">
    <property type="entry name" value="KR_dom"/>
</dbReference>